<reference evidence="1" key="1">
    <citation type="submission" date="2022-12" db="EMBL/GenBank/DDBJ databases">
        <title>New Phytohabitans aurantiacus sp. RD004123 nov., an actinomycete isolated from soil.</title>
        <authorList>
            <person name="Triningsih D.W."/>
            <person name="Harunari E."/>
            <person name="Igarashi Y."/>
        </authorList>
    </citation>
    <scope>NUCLEOTIDE SEQUENCE</scope>
    <source>
        <strain evidence="1">RD004123</strain>
    </source>
</reference>
<sequence length="163" mass="18602">MSASSDLEASIYGIWSIHAGRTTLLGKERFSRRPRSHIEFDVSRWRLYETRRRHRFPNAGTSAGMWHVFPLSDQKALLVLTVRSYRPGRMARAAVESNYGYSGGAVIVSGALAQREREAKKMRDGEARMYFTPTLIRVDEIVMALPSSGRDTPRERWIRLSEG</sequence>
<dbReference type="EMBL" id="BSDI01000027">
    <property type="protein sequence ID" value="GLH99757.1"/>
    <property type="molecule type" value="Genomic_DNA"/>
</dbReference>
<keyword evidence="2" id="KW-1185">Reference proteome</keyword>
<organism evidence="1 2">
    <name type="scientific">Phytohabitans aurantiacus</name>
    <dbReference type="NCBI Taxonomy" id="3016789"/>
    <lineage>
        <taxon>Bacteria</taxon>
        <taxon>Bacillati</taxon>
        <taxon>Actinomycetota</taxon>
        <taxon>Actinomycetes</taxon>
        <taxon>Micromonosporales</taxon>
        <taxon>Micromonosporaceae</taxon>
    </lineage>
</organism>
<gene>
    <name evidence="1" type="ORF">Pa4123_50330</name>
</gene>
<name>A0ABQ5R0E8_9ACTN</name>
<evidence type="ECO:0000313" key="1">
    <source>
        <dbReference type="EMBL" id="GLH99757.1"/>
    </source>
</evidence>
<protein>
    <recommendedName>
        <fullName evidence="3">Lipocalin-like domain-containing protein</fullName>
    </recommendedName>
</protein>
<comment type="caution">
    <text evidence="1">The sequence shown here is derived from an EMBL/GenBank/DDBJ whole genome shotgun (WGS) entry which is preliminary data.</text>
</comment>
<dbReference type="Proteomes" id="UP001144280">
    <property type="component" value="Unassembled WGS sequence"/>
</dbReference>
<accession>A0ABQ5R0E8</accession>
<evidence type="ECO:0000313" key="2">
    <source>
        <dbReference type="Proteomes" id="UP001144280"/>
    </source>
</evidence>
<evidence type="ECO:0008006" key="3">
    <source>
        <dbReference type="Google" id="ProtNLM"/>
    </source>
</evidence>
<proteinExistence type="predicted"/>